<organism evidence="1 2">
    <name type="scientific">Colletotrichum orchidophilum</name>
    <dbReference type="NCBI Taxonomy" id="1209926"/>
    <lineage>
        <taxon>Eukaryota</taxon>
        <taxon>Fungi</taxon>
        <taxon>Dikarya</taxon>
        <taxon>Ascomycota</taxon>
        <taxon>Pezizomycotina</taxon>
        <taxon>Sordariomycetes</taxon>
        <taxon>Hypocreomycetidae</taxon>
        <taxon>Glomerellales</taxon>
        <taxon>Glomerellaceae</taxon>
        <taxon>Colletotrichum</taxon>
    </lineage>
</organism>
<evidence type="ECO:0000313" key="2">
    <source>
        <dbReference type="Proteomes" id="UP000176998"/>
    </source>
</evidence>
<name>A0A1G4AWN9_9PEZI</name>
<evidence type="ECO:0000313" key="1">
    <source>
        <dbReference type="EMBL" id="OHE93580.1"/>
    </source>
</evidence>
<dbReference type="GeneID" id="34564215"/>
<accession>A0A1G4AWN9</accession>
<protein>
    <submittedName>
        <fullName evidence="1">Uncharacterized protein</fullName>
    </submittedName>
</protein>
<gene>
    <name evidence="1" type="ORF">CORC01_11079</name>
</gene>
<keyword evidence="2" id="KW-1185">Reference proteome</keyword>
<dbReference type="EMBL" id="MJBS01000116">
    <property type="protein sequence ID" value="OHE93580.1"/>
    <property type="molecule type" value="Genomic_DNA"/>
</dbReference>
<comment type="caution">
    <text evidence="1">The sequence shown here is derived from an EMBL/GenBank/DDBJ whole genome shotgun (WGS) entry which is preliminary data.</text>
</comment>
<proteinExistence type="predicted"/>
<dbReference type="AlphaFoldDB" id="A0A1G4AWN9"/>
<dbReference type="OrthoDB" id="10403357at2759"/>
<dbReference type="Proteomes" id="UP000176998">
    <property type="component" value="Unassembled WGS sequence"/>
</dbReference>
<sequence length="69" mass="7114">MHTTNDVSIPANGLLLAATLSTLSARESHHAISHIYGGAPGKSTLDDVSDNFFGSTLTFALNPAQTSAT</sequence>
<reference evidence="1 2" key="1">
    <citation type="submission" date="2016-09" db="EMBL/GenBank/DDBJ databases">
        <authorList>
            <person name="Capua I."/>
            <person name="De Benedictis P."/>
            <person name="Joannis T."/>
            <person name="Lombin L.H."/>
            <person name="Cattoli G."/>
        </authorList>
    </citation>
    <scope>NUCLEOTIDE SEQUENCE [LARGE SCALE GENOMIC DNA]</scope>
    <source>
        <strain evidence="1 2">IMI 309357</strain>
    </source>
</reference>
<dbReference type="RefSeq" id="XP_022470745.1">
    <property type="nucleotide sequence ID" value="XM_022622705.1"/>
</dbReference>